<reference evidence="1" key="1">
    <citation type="submission" date="2016-07" db="EMBL/GenBank/DDBJ databases">
        <title>Microvirga ossetica sp. nov. a new species of rhizobia isolated from root nodules of the legume species Vicia alpestris Steven originated from North Ossetia region in the Caucasus.</title>
        <authorList>
            <person name="Safronova V.I."/>
            <person name="Kuznetsova I.G."/>
            <person name="Sazanova A.L."/>
            <person name="Belimov A."/>
            <person name="Andronov E."/>
            <person name="Osledkin Y.S."/>
            <person name="Onishchuk O.P."/>
            <person name="Kurchak O.N."/>
            <person name="Shaposhnikov A.I."/>
            <person name="Willems A."/>
            <person name="Tikhonovich I.A."/>
        </authorList>
    </citation>
    <scope>NUCLEOTIDE SEQUENCE [LARGE SCALE GENOMIC DNA]</scope>
    <source>
        <strain evidence="1">V5/3M</strain>
    </source>
</reference>
<protein>
    <submittedName>
        <fullName evidence="1">Uncharacterized protein</fullName>
    </submittedName>
</protein>
<dbReference type="AlphaFoldDB" id="A0A1B2EHK4"/>
<sequence length="120" mass="13017">MMFAIAAGAAGCTPTVHETLALSCSDYIGKPISTRIAVLGPPRNVYRIDPMQVGYVFESRETTFIGGEPYYTVNYLVGADKHRTPIRPVTTTCTGVVFVTRAPSNATPISQRIIVDVIPR</sequence>
<evidence type="ECO:0000313" key="1">
    <source>
        <dbReference type="EMBL" id="ANY79463.1"/>
    </source>
</evidence>
<dbReference type="EMBL" id="CP016616">
    <property type="protein sequence ID" value="ANY79463.1"/>
    <property type="molecule type" value="Genomic_DNA"/>
</dbReference>
<organism evidence="1">
    <name type="scientific">Microvirga ossetica</name>
    <dbReference type="NCBI Taxonomy" id="1882682"/>
    <lineage>
        <taxon>Bacteria</taxon>
        <taxon>Pseudomonadati</taxon>
        <taxon>Pseudomonadota</taxon>
        <taxon>Alphaproteobacteria</taxon>
        <taxon>Hyphomicrobiales</taxon>
        <taxon>Methylobacteriaceae</taxon>
        <taxon>Microvirga</taxon>
    </lineage>
</organism>
<name>A0A1B2EHK4_9HYPH</name>
<proteinExistence type="predicted"/>
<accession>A0A1B2EHK4</accession>
<gene>
    <name evidence="1" type="ORF">BB934_15565</name>
</gene>
<dbReference type="KEGG" id="moc:BB934_15565"/>